<dbReference type="Proteomes" id="UP000009135">
    <property type="component" value="Chromosome"/>
</dbReference>
<dbReference type="STRING" id="1111676.MHC_03325"/>
<accession>H6N7A3</accession>
<dbReference type="OrthoDB" id="9827610at2"/>
<evidence type="ECO:0000313" key="2">
    <source>
        <dbReference type="Proteomes" id="UP000009135"/>
    </source>
</evidence>
<dbReference type="KEGG" id="mhe:MHC_03325"/>
<sequence>MSKIAVASVVGLGAAGAGGFGIYHLYSPKEKNAVKSIRDKLISEGFRLLDKSEQSHWTKLKDEYNKVRTDVNKAFTTTNTDIKEDDLKALCETSLKKGKEDLDYQKAKKWCVVPVSVTQHLTNLGFTTLATDGNNSKSAWEGLVNEYEDSRNASHKISGLDTLSETKWEKIRDKCKEIMSKQSYDDSFDANLESSKRWCVAK</sequence>
<reference evidence="1 2" key="1">
    <citation type="journal article" date="2012" name="J. Bacteriol.">
        <title>Complete genome sequence of Mycoplasma haemocanis strain Illinois.</title>
        <authorList>
            <person name="do Nascimento N.C."/>
            <person name="Guimaraes A.M."/>
            <person name="Santos A.P."/>
            <person name="Sanmiguel P.J."/>
            <person name="Messick J.B."/>
        </authorList>
    </citation>
    <scope>NUCLEOTIDE SEQUENCE [LARGE SCALE GENOMIC DNA]</scope>
    <source>
        <strain evidence="1 2">Illinois</strain>
    </source>
</reference>
<evidence type="ECO:0000313" key="1">
    <source>
        <dbReference type="EMBL" id="AEW45525.1"/>
    </source>
</evidence>
<dbReference type="AlphaFoldDB" id="H6N7A3"/>
<proteinExistence type="predicted"/>
<name>H6N7A3_MYCHN</name>
<dbReference type="HOGENOM" id="CLU_098620_3_0_14"/>
<protein>
    <submittedName>
        <fullName evidence="1">Uncharacterized protein</fullName>
    </submittedName>
</protein>
<organism evidence="1 2">
    <name type="scientific">Mycoplasma haemocanis (strain Illinois)</name>
    <dbReference type="NCBI Taxonomy" id="1111676"/>
    <lineage>
        <taxon>Bacteria</taxon>
        <taxon>Bacillati</taxon>
        <taxon>Mycoplasmatota</taxon>
        <taxon>Mollicutes</taxon>
        <taxon>Mycoplasmataceae</taxon>
        <taxon>Mycoplasma</taxon>
    </lineage>
</organism>
<gene>
    <name evidence="1" type="ordered locus">MHC_03325</name>
</gene>
<keyword evidence="2" id="KW-1185">Reference proteome</keyword>
<dbReference type="EMBL" id="CP003199">
    <property type="protein sequence ID" value="AEW45525.1"/>
    <property type="molecule type" value="Genomic_DNA"/>
</dbReference>